<proteinExistence type="predicted"/>
<dbReference type="EMBL" id="BAABFL010000112">
    <property type="protein sequence ID" value="GAA4648891.1"/>
    <property type="molecule type" value="Genomic_DNA"/>
</dbReference>
<feature type="transmembrane region" description="Helical" evidence="4">
    <location>
        <begin position="254"/>
        <end position="278"/>
    </location>
</feature>
<reference evidence="6" key="1">
    <citation type="journal article" date="2019" name="Int. J. Syst. Evol. Microbiol.">
        <title>The Global Catalogue of Microorganisms (GCM) 10K type strain sequencing project: providing services to taxonomists for standard genome sequencing and annotation.</title>
        <authorList>
            <consortium name="The Broad Institute Genomics Platform"/>
            <consortium name="The Broad Institute Genome Sequencing Center for Infectious Disease"/>
            <person name="Wu L."/>
            <person name="Ma J."/>
        </authorList>
    </citation>
    <scope>NUCLEOTIDE SEQUENCE [LARGE SCALE GENOMIC DNA]</scope>
    <source>
        <strain evidence="6">JCM 17805</strain>
    </source>
</reference>
<dbReference type="Proteomes" id="UP001500604">
    <property type="component" value="Unassembled WGS sequence"/>
</dbReference>
<gene>
    <name evidence="5" type="ORF">GCM10023116_11650</name>
</gene>
<accession>A0ABP8V0Z6</accession>
<evidence type="ECO:0000313" key="6">
    <source>
        <dbReference type="Proteomes" id="UP001500604"/>
    </source>
</evidence>
<evidence type="ECO:0000313" key="5">
    <source>
        <dbReference type="EMBL" id="GAA4648891.1"/>
    </source>
</evidence>
<keyword evidence="4" id="KW-1133">Transmembrane helix</keyword>
<keyword evidence="1" id="KW-0808">Transferase</keyword>
<evidence type="ECO:0000256" key="3">
    <source>
        <dbReference type="SAM" id="MobiDB-lite"/>
    </source>
</evidence>
<evidence type="ECO:0000256" key="2">
    <source>
        <dbReference type="ARBA" id="ARBA00022969"/>
    </source>
</evidence>
<dbReference type="Pfam" id="PF20085">
    <property type="entry name" value="TGL"/>
    <property type="match status" value="1"/>
</dbReference>
<feature type="transmembrane region" description="Helical" evidence="4">
    <location>
        <begin position="290"/>
        <end position="310"/>
    </location>
</feature>
<feature type="compositionally biased region" description="Low complexity" evidence="3">
    <location>
        <begin position="335"/>
        <end position="354"/>
    </location>
</feature>
<feature type="region of interest" description="Disordered" evidence="3">
    <location>
        <begin position="331"/>
        <end position="354"/>
    </location>
</feature>
<organism evidence="5 6">
    <name type="scientific">Kistimonas scapharcae</name>
    <dbReference type="NCBI Taxonomy" id="1036133"/>
    <lineage>
        <taxon>Bacteria</taxon>
        <taxon>Pseudomonadati</taxon>
        <taxon>Pseudomonadota</taxon>
        <taxon>Gammaproteobacteria</taxon>
        <taxon>Oceanospirillales</taxon>
        <taxon>Endozoicomonadaceae</taxon>
        <taxon>Kistimonas</taxon>
    </lineage>
</organism>
<name>A0ABP8V0Z6_9GAMM</name>
<sequence length="354" mass="39686">MDIYEQIPFMDRVGKSHYIVAEGVKATDALSALKNNFSIIDCNMAYEIAYYEVILALIGEDNFNKTFDRSSNTPLTIHIHGNSETSLKNFISIQEPPLNSDPSQQHLPPENLQKGKVYYFKNHKDYLDKHPKGAAQGFNVMLVKKRHNTPYFTAFGFPGCGFTPKEISDELLDLFNRSAFDDYQKESLYDNLTPSDKEAFDRLKEKTITLEELHANKGGWIRARGDYLDINKIKAKFTYLAPIQYRARHCLQPIAGPLTGAFLALLIGAIICVAFSVQFEASKQDGDDKFSPQATLLVIAAFIGGMTGFYCQHCQCSQRLARRLISGCRRPSPPETSDSITPSSLSLESLETAV</sequence>
<keyword evidence="6" id="KW-1185">Reference proteome</keyword>
<keyword evidence="4" id="KW-0812">Transmembrane</keyword>
<dbReference type="InterPro" id="IPR020916">
    <property type="entry name" value="Gln_gamma-glutamylTfrase_bac"/>
</dbReference>
<comment type="caution">
    <text evidence="5">The sequence shown here is derived from an EMBL/GenBank/DDBJ whole genome shotgun (WGS) entry which is preliminary data.</text>
</comment>
<protein>
    <submittedName>
        <fullName evidence="5">Uncharacterized protein</fullName>
    </submittedName>
</protein>
<keyword evidence="2" id="KW-0749">Sporulation</keyword>
<evidence type="ECO:0000256" key="1">
    <source>
        <dbReference type="ARBA" id="ARBA00022679"/>
    </source>
</evidence>
<keyword evidence="4" id="KW-0472">Membrane</keyword>
<evidence type="ECO:0000256" key="4">
    <source>
        <dbReference type="SAM" id="Phobius"/>
    </source>
</evidence>